<accession>A0A1I6BL38</accession>
<dbReference type="AlphaFoldDB" id="A0A1I6BL38"/>
<dbReference type="EMBL" id="FOXS01000009">
    <property type="protein sequence ID" value="SFQ81653.1"/>
    <property type="molecule type" value="Genomic_DNA"/>
</dbReference>
<organism evidence="2 3">
    <name type="scientific">Hymenobacter arizonensis</name>
    <name type="common">Siccationidurans arizonensis</name>
    <dbReference type="NCBI Taxonomy" id="1227077"/>
    <lineage>
        <taxon>Bacteria</taxon>
        <taxon>Pseudomonadati</taxon>
        <taxon>Bacteroidota</taxon>
        <taxon>Cytophagia</taxon>
        <taxon>Cytophagales</taxon>
        <taxon>Hymenobacteraceae</taxon>
        <taxon>Hymenobacter</taxon>
    </lineage>
</organism>
<keyword evidence="1" id="KW-0812">Transmembrane</keyword>
<keyword evidence="1" id="KW-0472">Membrane</keyword>
<evidence type="ECO:0000313" key="2">
    <source>
        <dbReference type="EMBL" id="SFQ81653.1"/>
    </source>
</evidence>
<keyword evidence="3" id="KW-1185">Reference proteome</keyword>
<proteinExistence type="predicted"/>
<evidence type="ECO:0000313" key="3">
    <source>
        <dbReference type="Proteomes" id="UP000199029"/>
    </source>
</evidence>
<evidence type="ECO:0000256" key="1">
    <source>
        <dbReference type="SAM" id="Phobius"/>
    </source>
</evidence>
<feature type="transmembrane region" description="Helical" evidence="1">
    <location>
        <begin position="6"/>
        <end position="27"/>
    </location>
</feature>
<name>A0A1I6BL38_HYMAR</name>
<keyword evidence="1" id="KW-1133">Transmembrane helix</keyword>
<dbReference type="Proteomes" id="UP000199029">
    <property type="component" value="Unassembled WGS sequence"/>
</dbReference>
<reference evidence="3" key="1">
    <citation type="submission" date="2016-10" db="EMBL/GenBank/DDBJ databases">
        <authorList>
            <person name="Varghese N."/>
            <person name="Submissions S."/>
        </authorList>
    </citation>
    <scope>NUCLEOTIDE SEQUENCE [LARGE SCALE GENOMIC DNA]</scope>
    <source>
        <strain evidence="3">OR362-8,ATCC BAA-1266,JCM 13504</strain>
    </source>
</reference>
<protein>
    <submittedName>
        <fullName evidence="2">Uncharacterized protein</fullName>
    </submittedName>
</protein>
<sequence>MMKPQLIKGLFLMTVAGVVWLGLYLLFGAL</sequence>
<gene>
    <name evidence="2" type="ORF">SAMN04515668_4707</name>
</gene>